<evidence type="ECO:0000313" key="2">
    <source>
        <dbReference type="Proteomes" id="UP000799423"/>
    </source>
</evidence>
<organism evidence="1 2">
    <name type="scientific">Plenodomus tracheiphilus IPT5</name>
    <dbReference type="NCBI Taxonomy" id="1408161"/>
    <lineage>
        <taxon>Eukaryota</taxon>
        <taxon>Fungi</taxon>
        <taxon>Dikarya</taxon>
        <taxon>Ascomycota</taxon>
        <taxon>Pezizomycotina</taxon>
        <taxon>Dothideomycetes</taxon>
        <taxon>Pleosporomycetidae</taxon>
        <taxon>Pleosporales</taxon>
        <taxon>Pleosporineae</taxon>
        <taxon>Leptosphaeriaceae</taxon>
        <taxon>Plenodomus</taxon>
    </lineage>
</organism>
<dbReference type="EMBL" id="MU006334">
    <property type="protein sequence ID" value="KAF2846542.1"/>
    <property type="molecule type" value="Genomic_DNA"/>
</dbReference>
<sequence>MLSCKWGSLILTTSRSYSHSSATEDWAMDSRWWEQMRTCGVLLWNPKVTVTNWLFSGLAKEPTGSLELPVNLSRAFRTI</sequence>
<accession>A0A6A7ATZ9</accession>
<name>A0A6A7ATZ9_9PLEO</name>
<reference evidence="1" key="1">
    <citation type="submission" date="2020-01" db="EMBL/GenBank/DDBJ databases">
        <authorList>
            <consortium name="DOE Joint Genome Institute"/>
            <person name="Haridas S."/>
            <person name="Albert R."/>
            <person name="Binder M."/>
            <person name="Bloem J."/>
            <person name="Labutti K."/>
            <person name="Salamov A."/>
            <person name="Andreopoulos B."/>
            <person name="Baker S.E."/>
            <person name="Barry K."/>
            <person name="Bills G."/>
            <person name="Bluhm B.H."/>
            <person name="Cannon C."/>
            <person name="Castanera R."/>
            <person name="Culley D.E."/>
            <person name="Daum C."/>
            <person name="Ezra D."/>
            <person name="Gonzalez J.B."/>
            <person name="Henrissat B."/>
            <person name="Kuo A."/>
            <person name="Liang C."/>
            <person name="Lipzen A."/>
            <person name="Lutzoni F."/>
            <person name="Magnuson J."/>
            <person name="Mondo S."/>
            <person name="Nolan M."/>
            <person name="Ohm R."/>
            <person name="Pangilinan J."/>
            <person name="Park H.-J."/>
            <person name="Ramirez L."/>
            <person name="Alfaro M."/>
            <person name="Sun H."/>
            <person name="Tritt A."/>
            <person name="Yoshinaga Y."/>
            <person name="Zwiers L.-H."/>
            <person name="Turgeon B.G."/>
            <person name="Goodwin S.B."/>
            <person name="Spatafora J.W."/>
            <person name="Crous P.W."/>
            <person name="Grigoriev I.V."/>
        </authorList>
    </citation>
    <scope>NUCLEOTIDE SEQUENCE</scope>
    <source>
        <strain evidence="1">IPT5</strain>
    </source>
</reference>
<evidence type="ECO:0000313" key="1">
    <source>
        <dbReference type="EMBL" id="KAF2846542.1"/>
    </source>
</evidence>
<proteinExistence type="predicted"/>
<dbReference type="Proteomes" id="UP000799423">
    <property type="component" value="Unassembled WGS sequence"/>
</dbReference>
<gene>
    <name evidence="1" type="ORF">T440DRAFT_541237</name>
</gene>
<dbReference type="AlphaFoldDB" id="A0A6A7ATZ9"/>
<keyword evidence="2" id="KW-1185">Reference proteome</keyword>
<protein>
    <submittedName>
        <fullName evidence="1">Uncharacterized protein</fullName>
    </submittedName>
</protein>